<dbReference type="Proteomes" id="UP000606870">
    <property type="component" value="Unassembled WGS sequence"/>
</dbReference>
<comment type="caution">
    <text evidence="2">The sequence shown here is derived from an EMBL/GenBank/DDBJ whole genome shotgun (WGS) entry which is preliminary data.</text>
</comment>
<protein>
    <submittedName>
        <fullName evidence="2">GIY-YIG nuclease family protein</fullName>
    </submittedName>
</protein>
<proteinExistence type="predicted"/>
<feature type="domain" description="DUF4357" evidence="1">
    <location>
        <begin position="334"/>
        <end position="382"/>
    </location>
</feature>
<dbReference type="InterPro" id="IPR025579">
    <property type="entry name" value="DUF4357"/>
</dbReference>
<accession>A0ABR6VLG4</accession>
<dbReference type="CDD" id="cd10447">
    <property type="entry name" value="GIY-YIG_unchar_2"/>
    <property type="match status" value="1"/>
</dbReference>
<organism evidence="2 3">
    <name type="scientific">Megasphaera hominis</name>
    <dbReference type="NCBI Taxonomy" id="159836"/>
    <lineage>
        <taxon>Bacteria</taxon>
        <taxon>Bacillati</taxon>
        <taxon>Bacillota</taxon>
        <taxon>Negativicutes</taxon>
        <taxon>Veillonellales</taxon>
        <taxon>Veillonellaceae</taxon>
        <taxon>Megasphaera</taxon>
    </lineage>
</organism>
<dbReference type="Pfam" id="PF14267">
    <property type="entry name" value="DUF4357"/>
    <property type="match status" value="2"/>
</dbReference>
<evidence type="ECO:0000259" key="1">
    <source>
        <dbReference type="Pfam" id="PF14267"/>
    </source>
</evidence>
<evidence type="ECO:0000313" key="2">
    <source>
        <dbReference type="EMBL" id="MBC3537549.1"/>
    </source>
</evidence>
<sequence>MDGEAAGRWVARLSNWNCVAYKIPYGDLKEFVNGDEDYCLLSGPGVYFLFGKDDATGNDFVYVGEADNVLRRIDQDHTFQKNDTYWKEAITFVATDGSLDKARVKYLEHRFYTLAKEAERDVVKNSNTPTQSPLSKAVRDELEQFIRNAELILPVLGHRTLESMRLVTANMQAEDLLYFSRNGGKGGRGLCRMTEDGFWVLKGSYIYPNLSASAPNGIRKARKEYARIIDQNSILQENIRFSSPSYAASFVCGKSSNGLKEWKNKDGVSLKDLEQGKQEKPSSGIKPEREILHLSGHKAVARGYLDGKCFVVLKDSGICLNERKSCPSSVHHHRELLRERGIVKNNVFAVDYSFSSPSMAASCIRGGTANGREAWLYEDGQSIKEREENS</sequence>
<gene>
    <name evidence="2" type="ORF">H8J70_09820</name>
</gene>
<evidence type="ECO:0000313" key="3">
    <source>
        <dbReference type="Proteomes" id="UP000606870"/>
    </source>
</evidence>
<keyword evidence="3" id="KW-1185">Reference proteome</keyword>
<dbReference type="EMBL" id="JACOGK010000030">
    <property type="protein sequence ID" value="MBC3537549.1"/>
    <property type="molecule type" value="Genomic_DNA"/>
</dbReference>
<reference evidence="2 3" key="1">
    <citation type="submission" date="2020-08" db="EMBL/GenBank/DDBJ databases">
        <authorList>
            <person name="Liu C."/>
            <person name="Sun Q."/>
        </authorList>
    </citation>
    <scope>NUCLEOTIDE SEQUENCE [LARGE SCALE GENOMIC DNA]</scope>
    <source>
        <strain evidence="2 3">NSJ-59</strain>
    </source>
</reference>
<name>A0ABR6VLG4_9FIRM</name>
<feature type="domain" description="DUF4357" evidence="1">
    <location>
        <begin position="230"/>
        <end position="270"/>
    </location>
</feature>